<dbReference type="InterPro" id="IPR001217">
    <property type="entry name" value="STAT"/>
</dbReference>
<dbReference type="PANTHER" id="PTHR11801">
    <property type="entry name" value="SIGNAL TRANSDUCER AND ACTIVATOR OF TRANSCRIPTION"/>
    <property type="match status" value="1"/>
</dbReference>
<name>A0A1I7RUK3_BURXY</name>
<proteinExistence type="predicted"/>
<evidence type="ECO:0000313" key="4">
    <source>
        <dbReference type="Proteomes" id="UP000095284"/>
    </source>
</evidence>
<dbReference type="EMBL" id="CAJFDI010000004">
    <property type="protein sequence ID" value="CAD5225172.1"/>
    <property type="molecule type" value="Genomic_DNA"/>
</dbReference>
<reference evidence="6" key="1">
    <citation type="submission" date="2016-11" db="UniProtKB">
        <authorList>
            <consortium name="WormBaseParasite"/>
        </authorList>
    </citation>
    <scope>IDENTIFICATION</scope>
</reference>
<evidence type="ECO:0000256" key="1">
    <source>
        <dbReference type="ARBA" id="ARBA00022999"/>
    </source>
</evidence>
<evidence type="ECO:0000313" key="6">
    <source>
        <dbReference type="WBParaSite" id="BXY_0441300.1"/>
    </source>
</evidence>
<dbReference type="OrthoDB" id="5827301at2759"/>
<dbReference type="Proteomes" id="UP000582659">
    <property type="component" value="Unassembled WGS sequence"/>
</dbReference>
<feature type="region of interest" description="Disordered" evidence="2">
    <location>
        <begin position="375"/>
        <end position="396"/>
    </location>
</feature>
<dbReference type="WBParaSite" id="BXY_0441300.1">
    <property type="protein sequence ID" value="BXY_0441300.1"/>
    <property type="gene ID" value="BXY_0441300"/>
</dbReference>
<protein>
    <submittedName>
        <fullName evidence="3">(pine wood nematode) hypothetical protein</fullName>
    </submittedName>
</protein>
<dbReference type="Proteomes" id="UP000095284">
    <property type="component" value="Unplaced"/>
</dbReference>
<keyword evidence="1" id="KW-0727">SH2 domain</keyword>
<dbReference type="GO" id="GO:0007165">
    <property type="term" value="P:signal transduction"/>
    <property type="evidence" value="ECO:0007669"/>
    <property type="project" value="InterPro"/>
</dbReference>
<dbReference type="GO" id="GO:0003700">
    <property type="term" value="F:DNA-binding transcription factor activity"/>
    <property type="evidence" value="ECO:0007669"/>
    <property type="project" value="InterPro"/>
</dbReference>
<keyword evidence="5" id="KW-1185">Reference proteome</keyword>
<dbReference type="AlphaFoldDB" id="A0A1I7RUK3"/>
<evidence type="ECO:0000313" key="5">
    <source>
        <dbReference type="Proteomes" id="UP000659654"/>
    </source>
</evidence>
<evidence type="ECO:0000313" key="3">
    <source>
        <dbReference type="EMBL" id="CAD5225172.1"/>
    </source>
</evidence>
<reference evidence="3" key="2">
    <citation type="submission" date="2020-09" db="EMBL/GenBank/DDBJ databases">
        <authorList>
            <person name="Kikuchi T."/>
        </authorList>
    </citation>
    <scope>NUCLEOTIDE SEQUENCE</scope>
    <source>
        <strain evidence="3">Ka4C1</strain>
    </source>
</reference>
<accession>A0A1I7RUK3</accession>
<evidence type="ECO:0000256" key="2">
    <source>
        <dbReference type="SAM" id="MobiDB-lite"/>
    </source>
</evidence>
<dbReference type="eggNOG" id="ENOG502SMEY">
    <property type="taxonomic scope" value="Eukaryota"/>
</dbReference>
<dbReference type="Proteomes" id="UP000659654">
    <property type="component" value="Unassembled WGS sequence"/>
</dbReference>
<organism evidence="4 6">
    <name type="scientific">Bursaphelenchus xylophilus</name>
    <name type="common">Pinewood nematode worm</name>
    <name type="synonym">Aphelenchoides xylophilus</name>
    <dbReference type="NCBI Taxonomy" id="6326"/>
    <lineage>
        <taxon>Eukaryota</taxon>
        <taxon>Metazoa</taxon>
        <taxon>Ecdysozoa</taxon>
        <taxon>Nematoda</taxon>
        <taxon>Chromadorea</taxon>
        <taxon>Rhabditida</taxon>
        <taxon>Tylenchina</taxon>
        <taxon>Tylenchomorpha</taxon>
        <taxon>Aphelenchoidea</taxon>
        <taxon>Aphelenchoididae</taxon>
        <taxon>Bursaphelenchus</taxon>
    </lineage>
</organism>
<dbReference type="EMBL" id="CAJFCV020000004">
    <property type="protein sequence ID" value="CAG9114179.1"/>
    <property type="molecule type" value="Genomic_DNA"/>
</dbReference>
<gene>
    <name evidence="3" type="ORF">BXYJ_LOCUS8411</name>
</gene>
<sequence>MSSNPRTGNAAFQQDIYEFFCIYHRIRKLAPKEATSPANQNAAEEKVTSEQRGQQLNRSLYKILNEIEGRIVLLPSSAEPPTADYFDEWAFLTWTLLSIINRLEKEADELCGFLDYGGKHFQEKIHAALVDLVNKAQRMQPPVGVSKTDSNFDRFYQAYVTSLISLHDLYTMCQQKYVTPEFEAQIALFKDQLINCFQLQREFCNAHGYYVWNQLRTTQIQKMTRYGFNNKGFLSVAMSFYSHMLYNLGVLAARLQVTLGFCYGARAAKGMAKPELISPLLKMVYNMVEMLLSDSIICIEPSQNAILVTNNLFPTKIASLCRCTLFKEYSLQIVSEEVAQQIQQEMRHRKTFDPPVAVRQTPSAALLAMKPSSGVKRNNATASDGGGNTAHKKSDVNSKEWISIPPSFDPEYQSWIATYPHLLCTTRQKDALLDSRSAGQTGKRPLFYFHVKAEMFSFTGGLQTAHTLSMPFAIATRRNQDCQVQRMMSSYTATCFWMYGTAALDGLLLQWYDNSIDWKAFKDLYAQYFAMNAEVNRTLTDEDFLILRNKMHCPECSEHNTPYNAYEVPSIAFRNVLCPHLHYSVGKTDVKFSVWRGMLELLHLFSDQRTEIKTLWEAGLLNGFMERQKIALQLSRIESGLIMYLSFVMGGCVCFSVKSGAQILHLEPLDLRKLQAKSLHEYLRDILIAEKVEYLYTANHEWMLVSEAMKECPKSSDFFSQAQPTQREITSNLVHTEGIDVEETQCFTPMRVAVVTCKQAGSENYKFEHDIPSLNNGEEFEIALEKLMNKFGKTRIDVIDVLNRKSVTAAASVPSTVHPPVSVGFGGTTQPQAFSSTHSNAFSAPPQYHYVDVPQNPPRMPLNHRWTAPPGDDKFWPPLTLHWSGHSEPDTTYSNSNGVDIISLMPPTVDSTLKYP</sequence>